<accession>A0ABN8J2Z7</accession>
<evidence type="ECO:0000313" key="1">
    <source>
        <dbReference type="EMBL" id="CAH2072026.1"/>
    </source>
</evidence>
<dbReference type="Proteomes" id="UP000837857">
    <property type="component" value="Chromosome 6"/>
</dbReference>
<proteinExistence type="predicted"/>
<sequence>MWGAGDRTMDSHVTCAWPGEGTQGTLVMQYLFGDTRVTRAPRYCVHLAAEENGASAFFGAAELKPESSSVQLLHLRN</sequence>
<dbReference type="EMBL" id="OW152818">
    <property type="protein sequence ID" value="CAH2072026.1"/>
    <property type="molecule type" value="Genomic_DNA"/>
</dbReference>
<name>A0ABN8J2Z7_9NEOP</name>
<feature type="non-terminal residue" evidence="1">
    <location>
        <position position="1"/>
    </location>
</feature>
<gene>
    <name evidence="1" type="ORF">IPOD504_LOCUS15370</name>
</gene>
<protein>
    <submittedName>
        <fullName evidence="1">Uncharacterized protein</fullName>
    </submittedName>
</protein>
<keyword evidence="2" id="KW-1185">Reference proteome</keyword>
<reference evidence="1" key="1">
    <citation type="submission" date="2022-03" db="EMBL/GenBank/DDBJ databases">
        <authorList>
            <person name="Martin H S."/>
        </authorList>
    </citation>
    <scope>NUCLEOTIDE SEQUENCE</scope>
</reference>
<evidence type="ECO:0000313" key="2">
    <source>
        <dbReference type="Proteomes" id="UP000837857"/>
    </source>
</evidence>
<organism evidence="1 2">
    <name type="scientific">Iphiclides podalirius</name>
    <name type="common">scarce swallowtail</name>
    <dbReference type="NCBI Taxonomy" id="110791"/>
    <lineage>
        <taxon>Eukaryota</taxon>
        <taxon>Metazoa</taxon>
        <taxon>Ecdysozoa</taxon>
        <taxon>Arthropoda</taxon>
        <taxon>Hexapoda</taxon>
        <taxon>Insecta</taxon>
        <taxon>Pterygota</taxon>
        <taxon>Neoptera</taxon>
        <taxon>Endopterygota</taxon>
        <taxon>Lepidoptera</taxon>
        <taxon>Glossata</taxon>
        <taxon>Ditrysia</taxon>
        <taxon>Papilionoidea</taxon>
        <taxon>Papilionidae</taxon>
        <taxon>Papilioninae</taxon>
        <taxon>Iphiclides</taxon>
    </lineage>
</organism>